<accession>U6LZP8</accession>
<dbReference type="OrthoDB" id="348080at2759"/>
<keyword evidence="3" id="KW-1185">Reference proteome</keyword>
<feature type="compositionally biased region" description="Low complexity" evidence="1">
    <location>
        <begin position="82"/>
        <end position="113"/>
    </location>
</feature>
<organism evidence="2 3">
    <name type="scientific">Eimeria maxima</name>
    <name type="common">Coccidian parasite</name>
    <dbReference type="NCBI Taxonomy" id="5804"/>
    <lineage>
        <taxon>Eukaryota</taxon>
        <taxon>Sar</taxon>
        <taxon>Alveolata</taxon>
        <taxon>Apicomplexa</taxon>
        <taxon>Conoidasida</taxon>
        <taxon>Coccidia</taxon>
        <taxon>Eucoccidiorida</taxon>
        <taxon>Eimeriorina</taxon>
        <taxon>Eimeriidae</taxon>
        <taxon>Eimeria</taxon>
    </lineage>
</organism>
<reference evidence="2" key="2">
    <citation type="submission" date="2013-10" db="EMBL/GenBank/DDBJ databases">
        <authorList>
            <person name="Aslett M."/>
        </authorList>
    </citation>
    <scope>NUCLEOTIDE SEQUENCE [LARGE SCALE GENOMIC DNA]</scope>
    <source>
        <strain evidence="2">Weybridge</strain>
    </source>
</reference>
<feature type="non-terminal residue" evidence="2">
    <location>
        <position position="217"/>
    </location>
</feature>
<proteinExistence type="predicted"/>
<protein>
    <submittedName>
        <fullName evidence="2">Uncharacterized protein</fullName>
    </submittedName>
</protein>
<gene>
    <name evidence="2" type="ORF">EMWEY_00052440</name>
</gene>
<feature type="region of interest" description="Disordered" evidence="1">
    <location>
        <begin position="37"/>
        <end position="120"/>
    </location>
</feature>
<dbReference type="Proteomes" id="UP000030763">
    <property type="component" value="Unassembled WGS sequence"/>
</dbReference>
<feature type="compositionally biased region" description="Low complexity" evidence="1">
    <location>
        <begin position="39"/>
        <end position="73"/>
    </location>
</feature>
<name>U6LZP8_EIMMA</name>
<dbReference type="EMBL" id="HG718892">
    <property type="protein sequence ID" value="CDJ56328.1"/>
    <property type="molecule type" value="Genomic_DNA"/>
</dbReference>
<evidence type="ECO:0000256" key="1">
    <source>
        <dbReference type="SAM" id="MobiDB-lite"/>
    </source>
</evidence>
<reference evidence="2" key="1">
    <citation type="submission" date="2013-10" db="EMBL/GenBank/DDBJ databases">
        <title>Genomic analysis of the causative agents of coccidiosis in chickens.</title>
        <authorList>
            <person name="Reid A.J."/>
            <person name="Blake D."/>
            <person name="Billington K."/>
            <person name="Browne H."/>
            <person name="Dunn M."/>
            <person name="Hung S."/>
            <person name="Kawahara F."/>
            <person name="Miranda-Saavedra D."/>
            <person name="Mourier T."/>
            <person name="Nagra H."/>
            <person name="Otto T.D."/>
            <person name="Rawlings N."/>
            <person name="Sanchez A."/>
            <person name="Sanders M."/>
            <person name="Subramaniam C."/>
            <person name="Tay Y."/>
            <person name="Dear P."/>
            <person name="Doerig C."/>
            <person name="Gruber A."/>
            <person name="Parkinson J."/>
            <person name="Shirley M."/>
            <person name="Wan K.L."/>
            <person name="Berriman M."/>
            <person name="Tomley F."/>
            <person name="Pain A."/>
        </authorList>
    </citation>
    <scope>NUCLEOTIDE SEQUENCE [LARGE SCALE GENOMIC DNA]</scope>
    <source>
        <strain evidence="2">Weybridge</strain>
    </source>
</reference>
<evidence type="ECO:0000313" key="2">
    <source>
        <dbReference type="EMBL" id="CDJ56328.1"/>
    </source>
</evidence>
<sequence length="217" mass="25269">MEATLFWTPIPVEEFEEEIQQQEQLLLQLLEAQGYVPPQREQQQQQEQQQQLKTDQQQQQQQEQQKELQQQQQERQEDKDAQPQQEQQQAQQQQQEEQQQEQQQQLELQQSPQTSPDSTRCTTVANEIMTALSRLLFLNGFCVNAPRCFLAEGETIDEYLRQEPAWLAVFTAGRMPYTANLFCSLLSSIFTYDPLGYCIILFVFNSGETSESTSSPP</sequence>
<evidence type="ECO:0000313" key="3">
    <source>
        <dbReference type="Proteomes" id="UP000030763"/>
    </source>
</evidence>
<dbReference type="GeneID" id="25339230"/>
<dbReference type="AlphaFoldDB" id="U6LZP8"/>
<dbReference type="RefSeq" id="XP_013332978.1">
    <property type="nucleotide sequence ID" value="XM_013477524.1"/>
</dbReference>
<dbReference type="VEuPathDB" id="ToxoDB:EMWEY_00052440"/>